<comment type="caution">
    <text evidence="18">The sequence shown here is derived from an EMBL/GenBank/DDBJ whole genome shotgun (WGS) entry which is preliminary data.</text>
</comment>
<keyword evidence="19" id="KW-1185">Reference proteome</keyword>
<keyword evidence="6 15" id="KW-0378">Hydrolase</keyword>
<evidence type="ECO:0000256" key="11">
    <source>
        <dbReference type="ARBA" id="ARBA00044932"/>
    </source>
</evidence>
<evidence type="ECO:0000256" key="7">
    <source>
        <dbReference type="ARBA" id="ARBA00022806"/>
    </source>
</evidence>
<feature type="domain" description="SF4 helicase" evidence="17">
    <location>
        <begin position="198"/>
        <end position="235"/>
    </location>
</feature>
<feature type="domain" description="DOD-type homing endonuclease" evidence="16">
    <location>
        <begin position="353"/>
        <end position="494"/>
    </location>
</feature>
<dbReference type="EMBL" id="SLXH01000003">
    <property type="protein sequence ID" value="TCP19786.1"/>
    <property type="molecule type" value="Genomic_DNA"/>
</dbReference>
<dbReference type="InterPro" id="IPR027434">
    <property type="entry name" value="Homing_endonucl"/>
</dbReference>
<dbReference type="InterPro" id="IPR036844">
    <property type="entry name" value="Hint_dom_sf"/>
</dbReference>
<evidence type="ECO:0000256" key="1">
    <source>
        <dbReference type="ARBA" id="ARBA00008428"/>
    </source>
</evidence>
<dbReference type="InterPro" id="IPR016136">
    <property type="entry name" value="DNA_helicase_N/primase_C"/>
</dbReference>
<dbReference type="Gene3D" id="1.10.860.10">
    <property type="entry name" value="DNAb Helicase, Chain A"/>
    <property type="match status" value="1"/>
</dbReference>
<evidence type="ECO:0000259" key="17">
    <source>
        <dbReference type="PROSITE" id="PS51199"/>
    </source>
</evidence>
<dbReference type="SUPFAM" id="SSF52540">
    <property type="entry name" value="P-loop containing nucleoside triphosphate hydrolases"/>
    <property type="match status" value="2"/>
</dbReference>
<dbReference type="PANTHER" id="PTHR30153">
    <property type="entry name" value="REPLICATIVE DNA HELICASE DNAB"/>
    <property type="match status" value="1"/>
</dbReference>
<dbReference type="GO" id="GO:0003677">
    <property type="term" value="F:DNA binding"/>
    <property type="evidence" value="ECO:0007669"/>
    <property type="project" value="UniProtKB-UniRule"/>
</dbReference>
<evidence type="ECO:0000256" key="14">
    <source>
        <dbReference type="NCBIfam" id="TIGR00665"/>
    </source>
</evidence>
<dbReference type="SUPFAM" id="SSF48024">
    <property type="entry name" value="N-terminal domain of DnaB helicase"/>
    <property type="match status" value="1"/>
</dbReference>
<dbReference type="CDD" id="cd00984">
    <property type="entry name" value="DnaB_C"/>
    <property type="match status" value="1"/>
</dbReference>
<dbReference type="Pfam" id="PF00772">
    <property type="entry name" value="DnaB"/>
    <property type="match status" value="1"/>
</dbReference>
<dbReference type="InterPro" id="IPR007693">
    <property type="entry name" value="DNA_helicase_DnaB-like_N"/>
</dbReference>
<evidence type="ECO:0000256" key="15">
    <source>
        <dbReference type="RuleBase" id="RU362085"/>
    </source>
</evidence>
<dbReference type="GO" id="GO:0006269">
    <property type="term" value="P:DNA replication, synthesis of primer"/>
    <property type="evidence" value="ECO:0007669"/>
    <property type="project" value="UniProtKB-UniRule"/>
</dbReference>
<evidence type="ECO:0000256" key="12">
    <source>
        <dbReference type="ARBA" id="ARBA00044940"/>
    </source>
</evidence>
<reference evidence="18 19" key="1">
    <citation type="submission" date="2019-03" db="EMBL/GenBank/DDBJ databases">
        <title>Genomic Encyclopedia of Type Strains, Phase IV (KMG-IV): sequencing the most valuable type-strain genomes for metagenomic binning, comparative biology and taxonomic classification.</title>
        <authorList>
            <person name="Goeker M."/>
        </authorList>
    </citation>
    <scope>NUCLEOTIDE SEQUENCE [LARGE SCALE GENOMIC DNA]</scope>
    <source>
        <strain evidence="18 19">DSM 1837</strain>
    </source>
</reference>
<keyword evidence="8 15" id="KW-0067">ATP-binding</keyword>
<keyword evidence="10" id="KW-0413">Isomerase</keyword>
<keyword evidence="4" id="KW-0677">Repeat</keyword>
<feature type="domain" description="SF4 helicase" evidence="17">
    <location>
        <begin position="587"/>
        <end position="817"/>
    </location>
</feature>
<accession>A0A4V2SKJ5</accession>
<organism evidence="18 19">
    <name type="scientific">Simplicispira metamorpha</name>
    <dbReference type="NCBI Taxonomy" id="80881"/>
    <lineage>
        <taxon>Bacteria</taxon>
        <taxon>Pseudomonadati</taxon>
        <taxon>Pseudomonadota</taxon>
        <taxon>Betaproteobacteria</taxon>
        <taxon>Burkholderiales</taxon>
        <taxon>Comamonadaceae</taxon>
        <taxon>Simplicispira</taxon>
    </lineage>
</organism>
<dbReference type="PROSITE" id="PS51199">
    <property type="entry name" value="SF4_HELICASE"/>
    <property type="match status" value="2"/>
</dbReference>
<sequence length="821" mass="91009">MSDAFMPPEGDFAPPYDREISQLRVPPHSIEAESSVLGGLLLDNNAWDRVGDLLVEDNFYRHEHQLIFAAIAKLINASKPADVITVYEQLQSLGKAEEIGGLAYLNSLAQYVPSASNIRRYAEIVRERSILRKLVTASDEIATNAFNPQGRPVDKILDEAEQKIFNIGEEGSRMKQGFQAMDTLVVDLLDRVQEMADNPNDITGVPTGFIDLDRMTSGLQAGDMVVLAARPSMGKAQPLDAQVRTRGGWKRMGDLEVGDALASVDGSPSIVTGIFPQGVRQVFRVRFSDGRSAECCAEHLWRVLCRHWPQPRVLSTAQLMALLERKRYQNRLWIESASGDFGHHDPLPIDPWVLGSLLGDGGLSGTGTVKFSTASAEMLQRLQERLDDDLEVVHDQAYDYRVVRRDRARVKGWVGMQPNPLRVALEGLRLSGLTSDQKFVPPLYLEAHRAARLDLLRGLLDTDGWVERWGSVRFCTTSAQLAQGVAALARSLGAWCSIAQKQPHYTNVAGQRVPGLPAYVCNIAHPEPQSLFLLSDKQARAPQQWTRQRRLTISAIEPVRQAPCQCIAVSHPQRLYITNDDVVTHNTAFAVNIAEHVALNEGLPVAIFSMEMGAAQLAVRVVGSIGRIDQGHLRTGKLTDDEWPRLTEAIEKLRTVSLHIDETPGLTPSELRANARRLARQCGKLGLIVVDYLQLMSGSAGSQGENRATELGEISRGLKMLAKELQCPVIALSQLNRSVEQRTDKRPMMSDLRESGAIEQDADIIMFIYRDDYYNKDSKEPNVAEVIIGKQRNGPTGTVKLFFQKSQTRFESLAMGSSDDF</sequence>
<dbReference type="InterPro" id="IPR007694">
    <property type="entry name" value="DNA_helicase_DnaB-like_C"/>
</dbReference>
<dbReference type="SUPFAM" id="SSF51294">
    <property type="entry name" value="Hedgehog/intein (Hint) domain"/>
    <property type="match status" value="1"/>
</dbReference>
<dbReference type="Proteomes" id="UP000295182">
    <property type="component" value="Unassembled WGS sequence"/>
</dbReference>
<evidence type="ECO:0000313" key="18">
    <source>
        <dbReference type="EMBL" id="TCP19786.1"/>
    </source>
</evidence>
<dbReference type="InterPro" id="IPR007692">
    <property type="entry name" value="DNA_helicase_DnaB"/>
</dbReference>
<name>A0A4V2SKJ5_9BURK</name>
<dbReference type="InterPro" id="IPR027417">
    <property type="entry name" value="P-loop_NTPase"/>
</dbReference>
<dbReference type="GO" id="GO:0004519">
    <property type="term" value="F:endonuclease activity"/>
    <property type="evidence" value="ECO:0007669"/>
    <property type="project" value="InterPro"/>
</dbReference>
<dbReference type="PANTHER" id="PTHR30153:SF2">
    <property type="entry name" value="REPLICATIVE DNA HELICASE"/>
    <property type="match status" value="1"/>
</dbReference>
<dbReference type="GO" id="GO:0043139">
    <property type="term" value="F:5'-3' DNA helicase activity"/>
    <property type="evidence" value="ECO:0007669"/>
    <property type="project" value="UniProtKB-EC"/>
</dbReference>
<keyword evidence="7 15" id="KW-0347">Helicase</keyword>
<dbReference type="GO" id="GO:0005524">
    <property type="term" value="F:ATP binding"/>
    <property type="evidence" value="ECO:0007669"/>
    <property type="project" value="UniProtKB-UniRule"/>
</dbReference>
<dbReference type="Gene3D" id="3.10.28.10">
    <property type="entry name" value="Homing endonucleases"/>
    <property type="match status" value="1"/>
</dbReference>
<dbReference type="AlphaFoldDB" id="A0A4V2SKJ5"/>
<dbReference type="EC" id="5.6.2.3" evidence="14 15"/>
<dbReference type="InterPro" id="IPR004860">
    <property type="entry name" value="LAGLIDADG_dom"/>
</dbReference>
<evidence type="ECO:0000259" key="16">
    <source>
        <dbReference type="PROSITE" id="PS50819"/>
    </source>
</evidence>
<dbReference type="InterPro" id="IPR036185">
    <property type="entry name" value="DNA_heli_DnaB-like_N_sf"/>
</dbReference>
<evidence type="ECO:0000256" key="6">
    <source>
        <dbReference type="ARBA" id="ARBA00022801"/>
    </source>
</evidence>
<keyword evidence="5 15" id="KW-0547">Nucleotide-binding</keyword>
<evidence type="ECO:0000313" key="19">
    <source>
        <dbReference type="Proteomes" id="UP000295182"/>
    </source>
</evidence>
<keyword evidence="9 15" id="KW-0238">DNA-binding</keyword>
<dbReference type="GO" id="GO:0016887">
    <property type="term" value="F:ATP hydrolysis activity"/>
    <property type="evidence" value="ECO:0007669"/>
    <property type="project" value="RHEA"/>
</dbReference>
<dbReference type="FunFam" id="1.10.860.10:FF:000001">
    <property type="entry name" value="Replicative DNA helicase"/>
    <property type="match status" value="1"/>
</dbReference>
<gene>
    <name evidence="18" type="ORF">EV674_10315</name>
</gene>
<evidence type="ECO:0000256" key="3">
    <source>
        <dbReference type="ARBA" id="ARBA00022705"/>
    </source>
</evidence>
<evidence type="ECO:0000256" key="13">
    <source>
        <dbReference type="ARBA" id="ARBA00048954"/>
    </source>
</evidence>
<dbReference type="GO" id="GO:0005829">
    <property type="term" value="C:cytosol"/>
    <property type="evidence" value="ECO:0007669"/>
    <property type="project" value="TreeGrafter"/>
</dbReference>
<proteinExistence type="inferred from homology"/>
<dbReference type="SUPFAM" id="SSF55608">
    <property type="entry name" value="Homing endonucleases"/>
    <property type="match status" value="1"/>
</dbReference>
<evidence type="ECO:0000256" key="9">
    <source>
        <dbReference type="ARBA" id="ARBA00023125"/>
    </source>
</evidence>
<protein>
    <recommendedName>
        <fullName evidence="14 15">Replicative DNA helicase</fullName>
        <ecNumber evidence="14 15">5.6.2.3</ecNumber>
    </recommendedName>
</protein>
<dbReference type="Pfam" id="PF03796">
    <property type="entry name" value="DnaB_C"/>
    <property type="match status" value="2"/>
</dbReference>
<dbReference type="PROSITE" id="PS50819">
    <property type="entry name" value="INTEIN_ENDONUCLEASE"/>
    <property type="match status" value="1"/>
</dbReference>
<evidence type="ECO:0000256" key="8">
    <source>
        <dbReference type="ARBA" id="ARBA00022840"/>
    </source>
</evidence>
<comment type="function">
    <text evidence="12">The intein is an endonuclease.</text>
</comment>
<evidence type="ECO:0000256" key="5">
    <source>
        <dbReference type="ARBA" id="ARBA00022741"/>
    </source>
</evidence>
<evidence type="ECO:0000256" key="10">
    <source>
        <dbReference type="ARBA" id="ARBA00023235"/>
    </source>
</evidence>
<keyword evidence="3 15" id="KW-0235">DNA replication</keyword>
<evidence type="ECO:0000256" key="4">
    <source>
        <dbReference type="ARBA" id="ARBA00022737"/>
    </source>
</evidence>
<dbReference type="NCBIfam" id="TIGR00665">
    <property type="entry name" value="DnaB"/>
    <property type="match status" value="1"/>
</dbReference>
<comment type="similarity">
    <text evidence="1 15">Belongs to the helicase family. DnaB subfamily.</text>
</comment>
<comment type="catalytic activity">
    <reaction evidence="13 15">
        <text>ATP + H2O = ADP + phosphate + H(+)</text>
        <dbReference type="Rhea" id="RHEA:13065"/>
        <dbReference type="ChEBI" id="CHEBI:15377"/>
        <dbReference type="ChEBI" id="CHEBI:15378"/>
        <dbReference type="ChEBI" id="CHEBI:30616"/>
        <dbReference type="ChEBI" id="CHEBI:43474"/>
        <dbReference type="ChEBI" id="CHEBI:456216"/>
        <dbReference type="EC" id="5.6.2.3"/>
    </reaction>
</comment>
<dbReference type="InterPro" id="IPR004042">
    <property type="entry name" value="Intein_endonuc_central"/>
</dbReference>
<dbReference type="RefSeq" id="WP_165887063.1">
    <property type="nucleotide sequence ID" value="NZ_QXNC01000024.1"/>
</dbReference>
<dbReference type="GO" id="GO:1990077">
    <property type="term" value="C:primosome complex"/>
    <property type="evidence" value="ECO:0007669"/>
    <property type="project" value="UniProtKB-UniRule"/>
</dbReference>
<dbReference type="Gene3D" id="3.40.50.300">
    <property type="entry name" value="P-loop containing nucleotide triphosphate hydrolases"/>
    <property type="match status" value="2"/>
</dbReference>
<evidence type="ECO:0000256" key="2">
    <source>
        <dbReference type="ARBA" id="ARBA00022515"/>
    </source>
</evidence>
<dbReference type="Pfam" id="PF14528">
    <property type="entry name" value="LAGLIDADG_3"/>
    <property type="match status" value="1"/>
</dbReference>
<keyword evidence="2 15" id="KW-0639">Primosome</keyword>
<comment type="function">
    <text evidence="11 15">The main replicative DNA helicase, it participates in initiation and elongation during chromosome replication. Travels ahead of the DNA replisome, separating dsDNA into templates for DNA synthesis. A processive ATP-dependent 5'-3' DNA helicase it has DNA-dependent ATPase activity.</text>
</comment>